<protein>
    <submittedName>
        <fullName evidence="2">Uncharacterized protein</fullName>
    </submittedName>
</protein>
<sequence>MSDSNWTDRIVGARMSVDQEFSSRIAQSELSSQQWSLVMTATELEIDNPDDPENAQMVANTDKLDQIMPELENIESGMGAMGGGGAGGAGSSSGSSGGLVDSIKGALGLSGGSGVDDAKRDAAEQLTAEYADELQAQIKSNGQWNSVCEAAASETSD</sequence>
<dbReference type="RefSeq" id="WP_087713925.1">
    <property type="nucleotide sequence ID" value="NZ_MWPH01000001.1"/>
</dbReference>
<dbReference type="Proteomes" id="UP000196084">
    <property type="component" value="Unassembled WGS sequence"/>
</dbReference>
<name>A0A202EC30_9EURY</name>
<dbReference type="OrthoDB" id="204348at2157"/>
<organism evidence="2 3">
    <name type="scientific">Natronolimnobius baerhuensis</name>
    <dbReference type="NCBI Taxonomy" id="253108"/>
    <lineage>
        <taxon>Archaea</taxon>
        <taxon>Methanobacteriati</taxon>
        <taxon>Methanobacteriota</taxon>
        <taxon>Stenosarchaea group</taxon>
        <taxon>Halobacteria</taxon>
        <taxon>Halobacteriales</taxon>
        <taxon>Natrialbaceae</taxon>
        <taxon>Natronolimnobius</taxon>
    </lineage>
</organism>
<dbReference type="AlphaFoldDB" id="A0A202EC30"/>
<comment type="caution">
    <text evidence="2">The sequence shown here is derived from an EMBL/GenBank/DDBJ whole genome shotgun (WGS) entry which is preliminary data.</text>
</comment>
<dbReference type="InterPro" id="IPR043821">
    <property type="entry name" value="DUF5799"/>
</dbReference>
<feature type="region of interest" description="Disordered" evidence="1">
    <location>
        <begin position="75"/>
        <end position="98"/>
    </location>
</feature>
<evidence type="ECO:0000313" key="3">
    <source>
        <dbReference type="Proteomes" id="UP000196084"/>
    </source>
</evidence>
<reference evidence="2 3" key="1">
    <citation type="submission" date="2017-02" db="EMBL/GenBank/DDBJ databases">
        <title>Natronthermophilus aegyptiacus gen. nov.,sp. nov., an aerobic, extremely halophilic alkalithermophilic archaeon isolated from the athalassohaline Wadi An Natrun, Egypt.</title>
        <authorList>
            <person name="Zhao B."/>
        </authorList>
    </citation>
    <scope>NUCLEOTIDE SEQUENCE [LARGE SCALE GENOMIC DNA]</scope>
    <source>
        <strain evidence="2 3">CGMCC 1.3597</strain>
    </source>
</reference>
<evidence type="ECO:0000256" key="1">
    <source>
        <dbReference type="SAM" id="MobiDB-lite"/>
    </source>
</evidence>
<accession>A0A202EC30</accession>
<gene>
    <name evidence="2" type="ORF">B2G88_02960</name>
</gene>
<proteinExistence type="predicted"/>
<evidence type="ECO:0000313" key="2">
    <source>
        <dbReference type="EMBL" id="OVE85791.1"/>
    </source>
</evidence>
<dbReference type="EMBL" id="MWPH01000001">
    <property type="protein sequence ID" value="OVE85791.1"/>
    <property type="molecule type" value="Genomic_DNA"/>
</dbReference>
<keyword evidence="3" id="KW-1185">Reference proteome</keyword>
<feature type="compositionally biased region" description="Gly residues" evidence="1">
    <location>
        <begin position="79"/>
        <end position="97"/>
    </location>
</feature>
<dbReference type="Pfam" id="PF19113">
    <property type="entry name" value="DUF5799"/>
    <property type="match status" value="1"/>
</dbReference>